<dbReference type="InterPro" id="IPR002562">
    <property type="entry name" value="3'-5'_exonuclease_dom"/>
</dbReference>
<dbReference type="InterPro" id="IPR051132">
    <property type="entry name" value="3-5_Exonuclease_domain"/>
</dbReference>
<dbReference type="PANTHER" id="PTHR13620">
    <property type="entry name" value="3-5 EXONUCLEASE"/>
    <property type="match status" value="1"/>
</dbReference>
<evidence type="ECO:0000256" key="1">
    <source>
        <dbReference type="ARBA" id="ARBA00022722"/>
    </source>
</evidence>
<sequence length="218" mass="24014">MALTPIHINHDLRYHAPDTYDVFFYGDIVITTVTADPSAVSRWISDVRSVRGSGPPDLLAGLDVEWRPSPTRYRQSPVATLQICVGQRCLVYQIARSGGHVPQSLEEFLAGGDYAFVGVGVQQDLDRLDADYGIGGRARAVDLRKLAAEELGQEELEAASLRELSSLVLGKEIDKPRHVTMSNWECRWLSHAQVQYACVDAYVSSEIGRALNADGKSK</sequence>
<protein>
    <submittedName>
        <fullName evidence="4">Polynucleotidyl transferase</fullName>
    </submittedName>
</protein>
<evidence type="ECO:0000256" key="2">
    <source>
        <dbReference type="ARBA" id="ARBA00022801"/>
    </source>
</evidence>
<feature type="domain" description="3'-5' exonuclease" evidence="3">
    <location>
        <begin position="31"/>
        <end position="216"/>
    </location>
</feature>
<evidence type="ECO:0000313" key="4">
    <source>
        <dbReference type="EMBL" id="GER51939.1"/>
    </source>
</evidence>
<accession>A0A5A7R3B1</accession>
<dbReference type="SUPFAM" id="SSF53098">
    <property type="entry name" value="Ribonuclease H-like"/>
    <property type="match status" value="1"/>
</dbReference>
<organism evidence="4 5">
    <name type="scientific">Striga asiatica</name>
    <name type="common">Asiatic witchweed</name>
    <name type="synonym">Buchnera asiatica</name>
    <dbReference type="NCBI Taxonomy" id="4170"/>
    <lineage>
        <taxon>Eukaryota</taxon>
        <taxon>Viridiplantae</taxon>
        <taxon>Streptophyta</taxon>
        <taxon>Embryophyta</taxon>
        <taxon>Tracheophyta</taxon>
        <taxon>Spermatophyta</taxon>
        <taxon>Magnoliopsida</taxon>
        <taxon>eudicotyledons</taxon>
        <taxon>Gunneridae</taxon>
        <taxon>Pentapetalae</taxon>
        <taxon>asterids</taxon>
        <taxon>lamiids</taxon>
        <taxon>Lamiales</taxon>
        <taxon>Orobanchaceae</taxon>
        <taxon>Buchnereae</taxon>
        <taxon>Striga</taxon>
    </lineage>
</organism>
<keyword evidence="4" id="KW-0808">Transferase</keyword>
<dbReference type="GO" id="GO:0016740">
    <property type="term" value="F:transferase activity"/>
    <property type="evidence" value="ECO:0007669"/>
    <property type="project" value="UniProtKB-KW"/>
</dbReference>
<reference evidence="5" key="1">
    <citation type="journal article" date="2019" name="Curr. Biol.">
        <title>Genome Sequence of Striga asiatica Provides Insight into the Evolution of Plant Parasitism.</title>
        <authorList>
            <person name="Yoshida S."/>
            <person name="Kim S."/>
            <person name="Wafula E.K."/>
            <person name="Tanskanen J."/>
            <person name="Kim Y.M."/>
            <person name="Honaas L."/>
            <person name="Yang Z."/>
            <person name="Spallek T."/>
            <person name="Conn C.E."/>
            <person name="Ichihashi Y."/>
            <person name="Cheong K."/>
            <person name="Cui S."/>
            <person name="Der J.P."/>
            <person name="Gundlach H."/>
            <person name="Jiao Y."/>
            <person name="Hori C."/>
            <person name="Ishida J.K."/>
            <person name="Kasahara H."/>
            <person name="Kiba T."/>
            <person name="Kim M.S."/>
            <person name="Koo N."/>
            <person name="Laohavisit A."/>
            <person name="Lee Y.H."/>
            <person name="Lumba S."/>
            <person name="McCourt P."/>
            <person name="Mortimer J.C."/>
            <person name="Mutuku J.M."/>
            <person name="Nomura T."/>
            <person name="Sasaki-Sekimoto Y."/>
            <person name="Seto Y."/>
            <person name="Wang Y."/>
            <person name="Wakatake T."/>
            <person name="Sakakibara H."/>
            <person name="Demura T."/>
            <person name="Yamaguchi S."/>
            <person name="Yoneyama K."/>
            <person name="Manabe R.I."/>
            <person name="Nelson D.C."/>
            <person name="Schulman A.H."/>
            <person name="Timko M.P."/>
            <person name="dePamphilis C.W."/>
            <person name="Choi D."/>
            <person name="Shirasu K."/>
        </authorList>
    </citation>
    <scope>NUCLEOTIDE SEQUENCE [LARGE SCALE GENOMIC DNA]</scope>
    <source>
        <strain evidence="5">cv. UVA1</strain>
    </source>
</reference>
<keyword evidence="1" id="KW-0540">Nuclease</keyword>
<evidence type="ECO:0000259" key="3">
    <source>
        <dbReference type="SMART" id="SM00474"/>
    </source>
</evidence>
<dbReference type="GO" id="GO:0006139">
    <property type="term" value="P:nucleobase-containing compound metabolic process"/>
    <property type="evidence" value="ECO:0007669"/>
    <property type="project" value="InterPro"/>
</dbReference>
<proteinExistence type="predicted"/>
<evidence type="ECO:0000313" key="5">
    <source>
        <dbReference type="Proteomes" id="UP000325081"/>
    </source>
</evidence>
<dbReference type="Pfam" id="PF01612">
    <property type="entry name" value="DNA_pol_A_exo1"/>
    <property type="match status" value="1"/>
</dbReference>
<dbReference type="FunFam" id="3.30.420.10:FF:000054">
    <property type="entry name" value="Werner Syndrome-like exonuclease"/>
    <property type="match status" value="1"/>
</dbReference>
<keyword evidence="5" id="KW-1185">Reference proteome</keyword>
<keyword evidence="2" id="KW-0378">Hydrolase</keyword>
<dbReference type="EMBL" id="BKCP01010070">
    <property type="protein sequence ID" value="GER51939.1"/>
    <property type="molecule type" value="Genomic_DNA"/>
</dbReference>
<dbReference type="GO" id="GO:0005634">
    <property type="term" value="C:nucleus"/>
    <property type="evidence" value="ECO:0007669"/>
    <property type="project" value="TreeGrafter"/>
</dbReference>
<dbReference type="InterPro" id="IPR036397">
    <property type="entry name" value="RNaseH_sf"/>
</dbReference>
<dbReference type="PANTHER" id="PTHR13620:SF105">
    <property type="entry name" value="OS01G0737700 PROTEIN"/>
    <property type="match status" value="1"/>
</dbReference>
<dbReference type="AlphaFoldDB" id="A0A5A7R3B1"/>
<dbReference type="GO" id="GO:0003676">
    <property type="term" value="F:nucleic acid binding"/>
    <property type="evidence" value="ECO:0007669"/>
    <property type="project" value="InterPro"/>
</dbReference>
<dbReference type="GO" id="GO:0005737">
    <property type="term" value="C:cytoplasm"/>
    <property type="evidence" value="ECO:0007669"/>
    <property type="project" value="TreeGrafter"/>
</dbReference>
<dbReference type="SMART" id="SM00474">
    <property type="entry name" value="35EXOc"/>
    <property type="match status" value="1"/>
</dbReference>
<dbReference type="Gene3D" id="3.30.420.10">
    <property type="entry name" value="Ribonuclease H-like superfamily/Ribonuclease H"/>
    <property type="match status" value="1"/>
</dbReference>
<name>A0A5A7R3B1_STRAF</name>
<dbReference type="OrthoDB" id="1920326at2759"/>
<dbReference type="CDD" id="cd06141">
    <property type="entry name" value="WRN_exo"/>
    <property type="match status" value="1"/>
</dbReference>
<dbReference type="InterPro" id="IPR012337">
    <property type="entry name" value="RNaseH-like_sf"/>
</dbReference>
<comment type="caution">
    <text evidence="4">The sequence shown here is derived from an EMBL/GenBank/DDBJ whole genome shotgun (WGS) entry which is preliminary data.</text>
</comment>
<gene>
    <name evidence="4" type="ORF">STAS_29363</name>
</gene>
<dbReference type="Proteomes" id="UP000325081">
    <property type="component" value="Unassembled WGS sequence"/>
</dbReference>
<dbReference type="GO" id="GO:0008408">
    <property type="term" value="F:3'-5' exonuclease activity"/>
    <property type="evidence" value="ECO:0007669"/>
    <property type="project" value="InterPro"/>
</dbReference>